<reference evidence="1 2" key="1">
    <citation type="submission" date="2019-07" db="EMBL/GenBank/DDBJ databases">
        <title>Gilliamella genomes.</title>
        <authorList>
            <person name="Zheng H."/>
        </authorList>
    </citation>
    <scope>NUCLEOTIDE SEQUENCE [LARGE SCALE GENOMIC DNA]</scope>
    <source>
        <strain evidence="1 2">W8131</strain>
    </source>
</reference>
<dbReference type="RefSeq" id="WP_144188762.1">
    <property type="nucleotide sequence ID" value="NZ_VMHL01000002.1"/>
</dbReference>
<dbReference type="Proteomes" id="UP000319138">
    <property type="component" value="Unassembled WGS sequence"/>
</dbReference>
<protein>
    <recommendedName>
        <fullName evidence="3">DUF1566 domain-containing protein</fullName>
    </recommendedName>
</protein>
<evidence type="ECO:0008006" key="3">
    <source>
        <dbReference type="Google" id="ProtNLM"/>
    </source>
</evidence>
<name>A0A556RN28_9GAMM</name>
<dbReference type="AlphaFoldDB" id="A0A556RN28"/>
<dbReference type="EMBL" id="VMHL01000002">
    <property type="protein sequence ID" value="TSJ90318.1"/>
    <property type="molecule type" value="Genomic_DNA"/>
</dbReference>
<evidence type="ECO:0000313" key="1">
    <source>
        <dbReference type="EMBL" id="TSJ90318.1"/>
    </source>
</evidence>
<accession>A0A556RN28</accession>
<organism evidence="1 2">
    <name type="scientific">Gilliamella apicola</name>
    <dbReference type="NCBI Taxonomy" id="1196095"/>
    <lineage>
        <taxon>Bacteria</taxon>
        <taxon>Pseudomonadati</taxon>
        <taxon>Pseudomonadota</taxon>
        <taxon>Gammaproteobacteria</taxon>
        <taxon>Orbales</taxon>
        <taxon>Orbaceae</taxon>
        <taxon>Gilliamella</taxon>
    </lineage>
</organism>
<proteinExistence type="predicted"/>
<comment type="caution">
    <text evidence="1">The sequence shown here is derived from an EMBL/GenBank/DDBJ whole genome shotgun (WGS) entry which is preliminary data.</text>
</comment>
<gene>
    <name evidence="1" type="ORF">FPQ14_04420</name>
</gene>
<sequence>MSRGVAMNNCAVVFKKISLKLFFKKRLLLLMLLIFSNNLFAILSSFVTTQMYIIGNAPEIQVSGGTKALNGIKVKLKVPNSDPLVITPGSSNQISVAFDTSPSMYSFDVDFSSMTNDDIIDIDGDYLGSSNNFKVDSITAEWRDSNNNIIPSDSTAPLGSNICNSGSYNGDSTLKLTINISARTQYGTPAESQPKEISKTFTVKANDGICYIRPGVLAIIAKGGWSETDNWLSYGADTINRTDAYNPDQFVLHSGFKASATDSTGHHFPTTAFPEARFRIVPVNAISNYTYTLVKNPNGALISTARSSNPDSKSEFKFTENAPAKDDQFIILVTNNQTNAQFYYRFSLNHWMYIYQQQLNWVDYNTAERLCTANNDRLPSRAELTNSFLATGVTNNENWYIPQNGYKRAIGEGLISEWGKLYPYAPNGIDNSGRDMMKDITDSLKHFVAYDFYFTYELSQLKDNNGWTRRYSIGSVEGNVIVEPDSAYTMCVRY</sequence>
<evidence type="ECO:0000313" key="2">
    <source>
        <dbReference type="Proteomes" id="UP000319138"/>
    </source>
</evidence>